<gene>
    <name evidence="2" type="ORF">Q5P01_012750</name>
</gene>
<organism evidence="2 3">
    <name type="scientific">Channa striata</name>
    <name type="common">Snakehead murrel</name>
    <name type="synonym">Ophicephalus striatus</name>
    <dbReference type="NCBI Taxonomy" id="64152"/>
    <lineage>
        <taxon>Eukaryota</taxon>
        <taxon>Metazoa</taxon>
        <taxon>Chordata</taxon>
        <taxon>Craniata</taxon>
        <taxon>Vertebrata</taxon>
        <taxon>Euteleostomi</taxon>
        <taxon>Actinopterygii</taxon>
        <taxon>Neopterygii</taxon>
        <taxon>Teleostei</taxon>
        <taxon>Neoteleostei</taxon>
        <taxon>Acanthomorphata</taxon>
        <taxon>Anabantaria</taxon>
        <taxon>Anabantiformes</taxon>
        <taxon>Channoidei</taxon>
        <taxon>Channidae</taxon>
        <taxon>Channa</taxon>
    </lineage>
</organism>
<sequence>MLENMFTHSYGRNLFNTRTGDRAARGPTSLLMRAAEAGQKQRPETEISSSSSQPNASKRIAKHSWQDYRGRYHPLVRKER</sequence>
<evidence type="ECO:0000313" key="2">
    <source>
        <dbReference type="EMBL" id="KAK2842550.1"/>
    </source>
</evidence>
<evidence type="ECO:0000256" key="1">
    <source>
        <dbReference type="SAM" id="MobiDB-lite"/>
    </source>
</evidence>
<name>A0AA88MQC3_CHASR</name>
<protein>
    <submittedName>
        <fullName evidence="2">Uncharacterized protein</fullName>
    </submittedName>
</protein>
<dbReference type="Proteomes" id="UP001187415">
    <property type="component" value="Unassembled WGS sequence"/>
</dbReference>
<proteinExistence type="predicted"/>
<feature type="compositionally biased region" description="Polar residues" evidence="1">
    <location>
        <begin position="46"/>
        <end position="56"/>
    </location>
</feature>
<feature type="region of interest" description="Disordered" evidence="1">
    <location>
        <begin position="12"/>
        <end position="64"/>
    </location>
</feature>
<keyword evidence="3" id="KW-1185">Reference proteome</keyword>
<comment type="caution">
    <text evidence="2">The sequence shown here is derived from an EMBL/GenBank/DDBJ whole genome shotgun (WGS) entry which is preliminary data.</text>
</comment>
<accession>A0AA88MQC3</accession>
<reference evidence="2" key="1">
    <citation type="submission" date="2023-07" db="EMBL/GenBank/DDBJ databases">
        <title>Chromosome-level Genome Assembly of Striped Snakehead (Channa striata).</title>
        <authorList>
            <person name="Liu H."/>
        </authorList>
    </citation>
    <scope>NUCLEOTIDE SEQUENCE</scope>
    <source>
        <strain evidence="2">Gz</strain>
        <tissue evidence="2">Muscle</tissue>
    </source>
</reference>
<evidence type="ECO:0000313" key="3">
    <source>
        <dbReference type="Proteomes" id="UP001187415"/>
    </source>
</evidence>
<dbReference type="EMBL" id="JAUPFM010000009">
    <property type="protein sequence ID" value="KAK2842550.1"/>
    <property type="molecule type" value="Genomic_DNA"/>
</dbReference>
<dbReference type="AlphaFoldDB" id="A0AA88MQC3"/>